<evidence type="ECO:0000256" key="3">
    <source>
        <dbReference type="ARBA" id="ARBA00022630"/>
    </source>
</evidence>
<organism evidence="8 9">
    <name type="scientific">Apolygus lucorum</name>
    <name type="common">Small green plant bug</name>
    <name type="synonym">Lygocoris lucorum</name>
    <dbReference type="NCBI Taxonomy" id="248454"/>
    <lineage>
        <taxon>Eukaryota</taxon>
        <taxon>Metazoa</taxon>
        <taxon>Ecdysozoa</taxon>
        <taxon>Arthropoda</taxon>
        <taxon>Hexapoda</taxon>
        <taxon>Insecta</taxon>
        <taxon>Pterygota</taxon>
        <taxon>Neoptera</taxon>
        <taxon>Paraneoptera</taxon>
        <taxon>Hemiptera</taxon>
        <taxon>Heteroptera</taxon>
        <taxon>Panheteroptera</taxon>
        <taxon>Cimicomorpha</taxon>
        <taxon>Miridae</taxon>
        <taxon>Mirini</taxon>
        <taxon>Apolygus</taxon>
    </lineage>
</organism>
<dbReference type="Gene3D" id="2.40.30.10">
    <property type="entry name" value="Translation factors"/>
    <property type="match status" value="1"/>
</dbReference>
<feature type="binding site" evidence="6">
    <location>
        <position position="133"/>
    </location>
    <ligand>
        <name>FAD</name>
        <dbReference type="ChEBI" id="CHEBI:57692"/>
    </ligand>
</feature>
<feature type="binding site" evidence="6">
    <location>
        <position position="127"/>
    </location>
    <ligand>
        <name>FAD</name>
        <dbReference type="ChEBI" id="CHEBI:57692"/>
    </ligand>
</feature>
<dbReference type="SUPFAM" id="SSF52343">
    <property type="entry name" value="Ferredoxin reductase-like, C-terminal NADP-linked domain"/>
    <property type="match status" value="1"/>
</dbReference>
<evidence type="ECO:0000256" key="4">
    <source>
        <dbReference type="ARBA" id="ARBA00022827"/>
    </source>
</evidence>
<dbReference type="CDD" id="cd06183">
    <property type="entry name" value="cyt_b5_reduct_like"/>
    <property type="match status" value="1"/>
</dbReference>
<dbReference type="InterPro" id="IPR019180">
    <property type="entry name" value="Oxidoreductase-like_N"/>
</dbReference>
<evidence type="ECO:0000256" key="1">
    <source>
        <dbReference type="ARBA" id="ARBA00001974"/>
    </source>
</evidence>
<dbReference type="GO" id="GO:0016491">
    <property type="term" value="F:oxidoreductase activity"/>
    <property type="evidence" value="ECO:0007669"/>
    <property type="project" value="UniProtKB-KW"/>
</dbReference>
<dbReference type="InterPro" id="IPR017927">
    <property type="entry name" value="FAD-bd_FR_type"/>
</dbReference>
<dbReference type="Pfam" id="PF00970">
    <property type="entry name" value="FAD_binding_6"/>
    <property type="match status" value="1"/>
</dbReference>
<keyword evidence="4 6" id="KW-0274">FAD</keyword>
<evidence type="ECO:0000256" key="2">
    <source>
        <dbReference type="ARBA" id="ARBA00006105"/>
    </source>
</evidence>
<feature type="binding site" evidence="6">
    <location>
        <position position="135"/>
    </location>
    <ligand>
        <name>FAD</name>
        <dbReference type="ChEBI" id="CHEBI:57692"/>
    </ligand>
</feature>
<feature type="domain" description="FAD-binding FR-type" evidence="7">
    <location>
        <begin position="52"/>
        <end position="159"/>
    </location>
</feature>
<dbReference type="PRINTS" id="PR00406">
    <property type="entry name" value="CYTB5RDTASE"/>
</dbReference>
<dbReference type="PANTHER" id="PTHR19370:SF184">
    <property type="entry name" value="NADH-CYTOCHROME B5 REDUCTASE-LIKE"/>
    <property type="match status" value="1"/>
</dbReference>
<dbReference type="EMBL" id="WIXP02000007">
    <property type="protein sequence ID" value="KAF6208412.1"/>
    <property type="molecule type" value="Genomic_DNA"/>
</dbReference>
<dbReference type="InterPro" id="IPR039261">
    <property type="entry name" value="FNR_nucleotide-bd"/>
</dbReference>
<feature type="binding site" evidence="6">
    <location>
        <position position="134"/>
    </location>
    <ligand>
        <name>FAD</name>
        <dbReference type="ChEBI" id="CHEBI:57692"/>
    </ligand>
</feature>
<comment type="cofactor">
    <cofactor evidence="1 6">
        <name>FAD</name>
        <dbReference type="ChEBI" id="CHEBI:57692"/>
    </cofactor>
</comment>
<sequence>MEKLEMEEPTEEDCCHSDCVNCVLDIFQRQKSSKGLSTLKPAAYTNSMMSQTRYRTFKLVKIVNNAPNVSIFCFAPDETVENETVLYFTPGEHVVLRNDPPAGSEHVSRPYTLVPWEEDCAFSVMIKLYSGGKMSQYINQWRVGQKSLWRGPYGDFSYEPNSYKHVYMICMGTGIAPMYAISKQIIANEDDETAIHLLFHNNV</sequence>
<evidence type="ECO:0000256" key="5">
    <source>
        <dbReference type="ARBA" id="ARBA00023002"/>
    </source>
</evidence>
<dbReference type="InterPro" id="IPR008333">
    <property type="entry name" value="Cbr1-like_FAD-bd_dom"/>
</dbReference>
<dbReference type="OrthoDB" id="432685at2759"/>
<evidence type="ECO:0000256" key="6">
    <source>
        <dbReference type="PIRSR" id="PIRSR601834-1"/>
    </source>
</evidence>
<dbReference type="Proteomes" id="UP000466442">
    <property type="component" value="Unassembled WGS sequence"/>
</dbReference>
<dbReference type="InterPro" id="IPR001834">
    <property type="entry name" value="CBR-like"/>
</dbReference>
<dbReference type="AlphaFoldDB" id="A0A8S9XHC8"/>
<comment type="caution">
    <text evidence="8">The sequence shown here is derived from an EMBL/GenBank/DDBJ whole genome shotgun (WGS) entry which is preliminary data.</text>
</comment>
<protein>
    <recommendedName>
        <fullName evidence="7">FAD-binding FR-type domain-containing protein</fullName>
    </recommendedName>
</protein>
<accession>A0A8S9XHC8</accession>
<dbReference type="Pfam" id="PF00175">
    <property type="entry name" value="NAD_binding_1"/>
    <property type="match status" value="1"/>
</dbReference>
<dbReference type="PROSITE" id="PS51384">
    <property type="entry name" value="FAD_FR"/>
    <property type="match status" value="1"/>
</dbReference>
<comment type="similarity">
    <text evidence="2">Belongs to the flavoprotein pyridine nucleotide cytochrome reductase family.</text>
</comment>
<dbReference type="Pfam" id="PF09791">
    <property type="entry name" value="Oxidored-like"/>
    <property type="match status" value="1"/>
</dbReference>
<proteinExistence type="inferred from homology"/>
<name>A0A8S9XHC8_APOLU</name>
<feature type="binding site" evidence="6">
    <location>
        <position position="111"/>
    </location>
    <ligand>
        <name>FAD</name>
        <dbReference type="ChEBI" id="CHEBI:57692"/>
    </ligand>
</feature>
<feature type="binding site" evidence="6">
    <location>
        <position position="109"/>
    </location>
    <ligand>
        <name>FAD</name>
        <dbReference type="ChEBI" id="CHEBI:57692"/>
    </ligand>
</feature>
<evidence type="ECO:0000313" key="9">
    <source>
        <dbReference type="Proteomes" id="UP000466442"/>
    </source>
</evidence>
<dbReference type="InterPro" id="IPR017938">
    <property type="entry name" value="Riboflavin_synthase-like_b-brl"/>
</dbReference>
<keyword evidence="9" id="KW-1185">Reference proteome</keyword>
<evidence type="ECO:0000259" key="7">
    <source>
        <dbReference type="PROSITE" id="PS51384"/>
    </source>
</evidence>
<gene>
    <name evidence="8" type="ORF">GE061_016868</name>
</gene>
<keyword evidence="3 6" id="KW-0285">Flavoprotein</keyword>
<feature type="binding site" evidence="6">
    <location>
        <position position="110"/>
    </location>
    <ligand>
        <name>FAD</name>
        <dbReference type="ChEBI" id="CHEBI:57692"/>
    </ligand>
</feature>
<dbReference type="SUPFAM" id="SSF63380">
    <property type="entry name" value="Riboflavin synthase domain-like"/>
    <property type="match status" value="1"/>
</dbReference>
<dbReference type="PANTHER" id="PTHR19370">
    <property type="entry name" value="NADH-CYTOCHROME B5 REDUCTASE"/>
    <property type="match status" value="1"/>
</dbReference>
<dbReference type="Gene3D" id="3.40.50.80">
    <property type="entry name" value="Nucleotide-binding domain of ferredoxin-NADP reductase (FNR) module"/>
    <property type="match status" value="1"/>
</dbReference>
<evidence type="ECO:0000313" key="8">
    <source>
        <dbReference type="EMBL" id="KAF6208412.1"/>
    </source>
</evidence>
<reference evidence="8" key="1">
    <citation type="journal article" date="2021" name="Mol. Ecol. Resour.">
        <title>Apolygus lucorum genome provides insights into omnivorousness and mesophyll feeding.</title>
        <authorList>
            <person name="Liu Y."/>
            <person name="Liu H."/>
            <person name="Wang H."/>
            <person name="Huang T."/>
            <person name="Liu B."/>
            <person name="Yang B."/>
            <person name="Yin L."/>
            <person name="Li B."/>
            <person name="Zhang Y."/>
            <person name="Zhang S."/>
            <person name="Jiang F."/>
            <person name="Zhang X."/>
            <person name="Ren Y."/>
            <person name="Wang B."/>
            <person name="Wang S."/>
            <person name="Lu Y."/>
            <person name="Wu K."/>
            <person name="Fan W."/>
            <person name="Wang G."/>
        </authorList>
    </citation>
    <scope>NUCLEOTIDE SEQUENCE</scope>
    <source>
        <strain evidence="8">12Hb</strain>
    </source>
</reference>
<dbReference type="InterPro" id="IPR001433">
    <property type="entry name" value="OxRdtase_FAD/NAD-bd"/>
</dbReference>
<keyword evidence="5" id="KW-0560">Oxidoreductase</keyword>